<dbReference type="Proteomes" id="UP000306985">
    <property type="component" value="Unassembled WGS sequence"/>
</dbReference>
<keyword evidence="1" id="KW-1133">Transmembrane helix</keyword>
<feature type="transmembrane region" description="Helical" evidence="1">
    <location>
        <begin position="81"/>
        <end position="100"/>
    </location>
</feature>
<protein>
    <recommendedName>
        <fullName evidence="4">Transmembrane protein (PGPGW)</fullName>
    </recommendedName>
</protein>
<dbReference type="AlphaFoldDB" id="A0A4U6QLP5"/>
<sequence length="168" mass="18317">MTASTGTQQSKASRIAWEIAGWVLVVAGIAALILPGPGLLLLALGLWALAKNYAWADRLLDPVKRAAYKGAAEGVRTWPRIIMSTVLALVLIGLGILWGIRPAAPGWWPLAEKWWLFGGWGTGVFLIFSGLLALGLLGWSMKNFRYGDMTLDQLYEKQDLRSRPGAGR</sequence>
<evidence type="ECO:0000313" key="3">
    <source>
        <dbReference type="Proteomes" id="UP000306985"/>
    </source>
</evidence>
<keyword evidence="1" id="KW-0812">Transmembrane</keyword>
<organism evidence="2 3">
    <name type="scientific">Nakamurella flava</name>
    <dbReference type="NCBI Taxonomy" id="2576308"/>
    <lineage>
        <taxon>Bacteria</taxon>
        <taxon>Bacillati</taxon>
        <taxon>Actinomycetota</taxon>
        <taxon>Actinomycetes</taxon>
        <taxon>Nakamurellales</taxon>
        <taxon>Nakamurellaceae</taxon>
        <taxon>Nakamurella</taxon>
    </lineage>
</organism>
<evidence type="ECO:0000313" key="2">
    <source>
        <dbReference type="EMBL" id="TKV61271.1"/>
    </source>
</evidence>
<dbReference type="EMBL" id="SZZH01000001">
    <property type="protein sequence ID" value="TKV61271.1"/>
    <property type="molecule type" value="Genomic_DNA"/>
</dbReference>
<keyword evidence="1" id="KW-0472">Membrane</keyword>
<dbReference type="InterPro" id="IPR019099">
    <property type="entry name" value="Uncharacterised_PGPGW_TM"/>
</dbReference>
<keyword evidence="3" id="KW-1185">Reference proteome</keyword>
<feature type="transmembrane region" description="Helical" evidence="1">
    <location>
        <begin position="15"/>
        <end position="34"/>
    </location>
</feature>
<name>A0A4U6QLP5_9ACTN</name>
<dbReference type="RefSeq" id="WP_137448575.1">
    <property type="nucleotide sequence ID" value="NZ_SZZH01000001.1"/>
</dbReference>
<reference evidence="2 3" key="1">
    <citation type="submission" date="2019-05" db="EMBL/GenBank/DDBJ databases">
        <title>Nakamurella sp. N5BH11, whole genome shotgun sequence.</title>
        <authorList>
            <person name="Tuo L."/>
        </authorList>
    </citation>
    <scope>NUCLEOTIDE SEQUENCE [LARGE SCALE GENOMIC DNA]</scope>
    <source>
        <strain evidence="2 3">N5BH11</strain>
    </source>
</reference>
<dbReference type="OrthoDB" id="4774258at2"/>
<gene>
    <name evidence="2" type="ORF">FDO65_06565</name>
</gene>
<dbReference type="Pfam" id="PF09656">
    <property type="entry name" value="PGPGW"/>
    <property type="match status" value="1"/>
</dbReference>
<evidence type="ECO:0008006" key="4">
    <source>
        <dbReference type="Google" id="ProtNLM"/>
    </source>
</evidence>
<accession>A0A4U6QLP5</accession>
<proteinExistence type="predicted"/>
<evidence type="ECO:0000256" key="1">
    <source>
        <dbReference type="SAM" id="Phobius"/>
    </source>
</evidence>
<feature type="transmembrane region" description="Helical" evidence="1">
    <location>
        <begin position="120"/>
        <end position="139"/>
    </location>
</feature>
<comment type="caution">
    <text evidence="2">The sequence shown here is derived from an EMBL/GenBank/DDBJ whole genome shotgun (WGS) entry which is preliminary data.</text>
</comment>